<protein>
    <submittedName>
        <fullName evidence="1">Uncharacterized protein</fullName>
    </submittedName>
</protein>
<organism evidence="1 2">
    <name type="scientific">Caerostris darwini</name>
    <dbReference type="NCBI Taxonomy" id="1538125"/>
    <lineage>
        <taxon>Eukaryota</taxon>
        <taxon>Metazoa</taxon>
        <taxon>Ecdysozoa</taxon>
        <taxon>Arthropoda</taxon>
        <taxon>Chelicerata</taxon>
        <taxon>Arachnida</taxon>
        <taxon>Araneae</taxon>
        <taxon>Araneomorphae</taxon>
        <taxon>Entelegynae</taxon>
        <taxon>Araneoidea</taxon>
        <taxon>Araneidae</taxon>
        <taxon>Caerostris</taxon>
    </lineage>
</organism>
<comment type="caution">
    <text evidence="1">The sequence shown here is derived from an EMBL/GenBank/DDBJ whole genome shotgun (WGS) entry which is preliminary data.</text>
</comment>
<keyword evidence="2" id="KW-1185">Reference proteome</keyword>
<name>A0AAV4T0B6_9ARAC</name>
<gene>
    <name evidence="1" type="ORF">CDAR_271571</name>
</gene>
<dbReference type="EMBL" id="BPLQ01008836">
    <property type="protein sequence ID" value="GIY39705.1"/>
    <property type="molecule type" value="Genomic_DNA"/>
</dbReference>
<evidence type="ECO:0000313" key="1">
    <source>
        <dbReference type="EMBL" id="GIY39705.1"/>
    </source>
</evidence>
<evidence type="ECO:0000313" key="2">
    <source>
        <dbReference type="Proteomes" id="UP001054837"/>
    </source>
</evidence>
<sequence length="90" mass="9476">MTSNAIRSIRRKKSALSEVKIAVIGAPGVGKSGKHMLIVNFFLQATLGGDARGAGQGHGTFDFGTSIIFLGDSGSLKYTTKSDHNSYDKS</sequence>
<proteinExistence type="predicted"/>
<reference evidence="1 2" key="1">
    <citation type="submission" date="2021-06" db="EMBL/GenBank/DDBJ databases">
        <title>Caerostris darwini draft genome.</title>
        <authorList>
            <person name="Kono N."/>
            <person name="Arakawa K."/>
        </authorList>
    </citation>
    <scope>NUCLEOTIDE SEQUENCE [LARGE SCALE GENOMIC DNA]</scope>
</reference>
<dbReference type="AlphaFoldDB" id="A0AAV4T0B6"/>
<accession>A0AAV4T0B6</accession>
<dbReference type="Proteomes" id="UP001054837">
    <property type="component" value="Unassembled WGS sequence"/>
</dbReference>